<feature type="compositionally biased region" description="Basic and acidic residues" evidence="1">
    <location>
        <begin position="243"/>
        <end position="252"/>
    </location>
</feature>
<feature type="compositionally biased region" description="Basic and acidic residues" evidence="1">
    <location>
        <begin position="618"/>
        <end position="655"/>
    </location>
</feature>
<dbReference type="Proteomes" id="UP001146793">
    <property type="component" value="Unassembled WGS sequence"/>
</dbReference>
<feature type="region of interest" description="Disordered" evidence="1">
    <location>
        <begin position="618"/>
        <end position="686"/>
    </location>
</feature>
<proteinExistence type="predicted"/>
<accession>A0AAV8A1I8</accession>
<reference evidence="3" key="1">
    <citation type="submission" date="2022-08" db="EMBL/GenBank/DDBJ databases">
        <title>Novel sulphate-reducing endosymbionts in the free-living metamonad Anaeramoeba.</title>
        <authorList>
            <person name="Jerlstrom-Hultqvist J."/>
            <person name="Cepicka I."/>
            <person name="Gallot-Lavallee L."/>
            <person name="Salas-Leiva D."/>
            <person name="Curtis B.A."/>
            <person name="Zahonova K."/>
            <person name="Pipaliya S."/>
            <person name="Dacks J."/>
            <person name="Roger A.J."/>
        </authorList>
    </citation>
    <scope>NUCLEOTIDE SEQUENCE</scope>
    <source>
        <strain evidence="3">Busselton2</strain>
    </source>
</reference>
<feature type="compositionally biased region" description="Basic and acidic residues" evidence="1">
    <location>
        <begin position="260"/>
        <end position="291"/>
    </location>
</feature>
<feature type="region of interest" description="Disordered" evidence="1">
    <location>
        <begin position="504"/>
        <end position="537"/>
    </location>
</feature>
<dbReference type="InterPro" id="IPR025209">
    <property type="entry name" value="DUF4209"/>
</dbReference>
<evidence type="ECO:0000313" key="4">
    <source>
        <dbReference type="Proteomes" id="UP001146793"/>
    </source>
</evidence>
<evidence type="ECO:0000259" key="2">
    <source>
        <dbReference type="Pfam" id="PF13910"/>
    </source>
</evidence>
<dbReference type="EMBL" id="JANTQA010000019">
    <property type="protein sequence ID" value="KAJ3446707.1"/>
    <property type="molecule type" value="Genomic_DNA"/>
</dbReference>
<dbReference type="PANTHER" id="PTHR31701:SF2">
    <property type="entry name" value="ENDOPLASMIC RETICULUM MEMBRANE-ASSOCIATED RNA DEGRADATION PROTEIN"/>
    <property type="match status" value="1"/>
</dbReference>
<dbReference type="InterPro" id="IPR039635">
    <property type="entry name" value="ERMARD"/>
</dbReference>
<dbReference type="PANTHER" id="PTHR31701">
    <property type="entry name" value="ENDOPLASMIC RETICULUM MEMBRANE-ASSOCIATED RNA DEGRADATION PROTEIN"/>
    <property type="match status" value="1"/>
</dbReference>
<feature type="region of interest" description="Disordered" evidence="1">
    <location>
        <begin position="243"/>
        <end position="291"/>
    </location>
</feature>
<comment type="caution">
    <text evidence="3">The sequence shown here is derived from an EMBL/GenBank/DDBJ whole genome shotgun (WGS) entry which is preliminary data.</text>
</comment>
<gene>
    <name evidence="3" type="ORF">M0812_08036</name>
</gene>
<sequence>MDKLFRESENCIEPPELFKTQPFSYLSENVSQLLCVSNRVLPKKMQYLTPGLNWGILTKDFLIGEKNLSIDDQFQRSSAAILLISEIIYKEIIRLETEDFLVRYKKGIKTLSSDSDEATKIAKTIFENCKSSNEIHLLHLTELFVQIERKLRLLYVKSNDQKHNKCPNLLIDLLRSELIQKIIGKDGQFLFLVLIGPSIGLNLRNIVWHGFLSPKELPPKITLFLFIILLSFQDLIEQQQKIEQEKTKRGNENENQEQENETKDKKENETEDKKEKEKKKEKENKNEKGKGNKKFQEVKTLISSDFVDFSKYEQQFKSLNGKLYLKSNTNYINLMKEIDLLLSTSYFFPRNRTNLIKQMFHIYFKESSPFKVLFILFPILEHGLRISYVSLNNLDQKFLTAESNVHYTSFQLFFEKSQNNKLFDKHFINKITFQFLFDFLKEVRGPRIRDRIAHGMFVENNGIPEIMIDYLLIIFLIFCRRCNYKNLNRMKKINIKKNEKLNKENDDVEDEDGDDDEEEECNNKKKGKEKGKKKKKNNNFPIINNIIKKFKKERKNKTFFHISNFAQINAQSFFKNMTQIQDFFTNKKINSRISQEDYELIDKLEMISKKILIKKGEGSKQNKYNPEKEKEKEKEKENDIKGGNKFVMNREHAIKNENNNSGENNLEGNRGDESGSGSGSESGSESEENIIEFLNLPIDTLFMQRQKKTQFVYINNIINNSKTLLTQLIDSWEILKQKFIEKGEDVSRRIENSLLNLEKILTVYFSLLKSLQLLIQYGFQKVLNFKLLKRLLSYFQNGKSYIKKRNWPKLSQNTKALIQYWEKTLH</sequence>
<dbReference type="Pfam" id="PF13910">
    <property type="entry name" value="DUF4209"/>
    <property type="match status" value="1"/>
</dbReference>
<evidence type="ECO:0000256" key="1">
    <source>
        <dbReference type="SAM" id="MobiDB-lite"/>
    </source>
</evidence>
<feature type="compositionally biased region" description="Basic residues" evidence="1">
    <location>
        <begin position="524"/>
        <end position="537"/>
    </location>
</feature>
<feature type="domain" description="DUF4209" evidence="2">
    <location>
        <begin position="148"/>
        <end position="231"/>
    </location>
</feature>
<feature type="compositionally biased region" description="Acidic residues" evidence="1">
    <location>
        <begin position="506"/>
        <end position="520"/>
    </location>
</feature>
<dbReference type="AlphaFoldDB" id="A0AAV8A1I8"/>
<feature type="compositionally biased region" description="Low complexity" evidence="1">
    <location>
        <begin position="656"/>
        <end position="668"/>
    </location>
</feature>
<name>A0AAV8A1I8_9EUKA</name>
<evidence type="ECO:0000313" key="3">
    <source>
        <dbReference type="EMBL" id="KAJ3446707.1"/>
    </source>
</evidence>
<organism evidence="3 4">
    <name type="scientific">Anaeramoeba flamelloides</name>
    <dbReference type="NCBI Taxonomy" id="1746091"/>
    <lineage>
        <taxon>Eukaryota</taxon>
        <taxon>Metamonada</taxon>
        <taxon>Anaeramoebidae</taxon>
        <taxon>Anaeramoeba</taxon>
    </lineage>
</organism>
<protein>
    <submittedName>
        <fullName evidence="3">Endoplasmic reticulum membrane-associated RNA degradation protein</fullName>
    </submittedName>
</protein>